<dbReference type="PANTHER" id="PTHR43575:SF1">
    <property type="entry name" value="PROTEIN ABCI7, CHLOROPLASTIC"/>
    <property type="match status" value="1"/>
</dbReference>
<reference evidence="2 3" key="1">
    <citation type="submission" date="2017-11" db="EMBL/GenBank/DDBJ databases">
        <title>Draft genome sequence of Rhizobiales bacterium SY3-13.</title>
        <authorList>
            <person name="Sun C."/>
        </authorList>
    </citation>
    <scope>NUCLEOTIDE SEQUENCE [LARGE SCALE GENOMIC DNA]</scope>
    <source>
        <strain evidence="2 3">SY3-13</strain>
    </source>
</reference>
<sequence>MSDVLDILLAGHDRGDAVRKAAAERLRGRGLPTTRQEDWKFTSLRPLEKFLQSGGREGAMPAVPAPLVDGALQIVVRNGRAEAPAAHVNGITVDARPELAEEPHDSAVQDIVTALAKGVVVIEIPRGKTLTQAIEVVFLSDGAAGAAGHHAGLRVLLGENAEATLIERHLGDGDYLAGHGAAVRLGRNARLRHIKVQDEARGAFHLADTSAELGRDSRYERFVLSLGGRLARDEVHAILMGEGAELRLLGAYAGRGEQLLDHTTRIDHAVPRTSSHEVYKGVLGDSARGVFQGGILVRKDAQKTDGHQLNKALLLGPKAEIDSKPALEIFADDVKCSHGATVGELDADQLFYLRARGVPEAEARALLVQAFLEEIFDGIADETLRGRLLERLHAALGEGDANHG</sequence>
<dbReference type="EMBL" id="PHIG01000004">
    <property type="protein sequence ID" value="PJK31674.1"/>
    <property type="molecule type" value="Genomic_DNA"/>
</dbReference>
<gene>
    <name evidence="2" type="primary">sufD</name>
    <name evidence="2" type="ORF">CVT23_01090</name>
</gene>
<dbReference type="InterPro" id="IPR000825">
    <property type="entry name" value="SUF_FeS_clus_asmbl_SufBD_core"/>
</dbReference>
<dbReference type="InterPro" id="IPR011542">
    <property type="entry name" value="SUF_FeS_clus_asmbl_SufD"/>
</dbReference>
<dbReference type="InterPro" id="IPR037284">
    <property type="entry name" value="SUF_FeS_clus_asmbl_SufBD_sf"/>
</dbReference>
<evidence type="ECO:0000313" key="2">
    <source>
        <dbReference type="EMBL" id="PJK31674.1"/>
    </source>
</evidence>
<dbReference type="Proteomes" id="UP000229498">
    <property type="component" value="Unassembled WGS sequence"/>
</dbReference>
<accession>A0A2M9G7J0</accession>
<dbReference type="GO" id="GO:0016226">
    <property type="term" value="P:iron-sulfur cluster assembly"/>
    <property type="evidence" value="ECO:0007669"/>
    <property type="project" value="InterPro"/>
</dbReference>
<protein>
    <submittedName>
        <fullName evidence="2">Fe-S cluster assembly protein SufD</fullName>
    </submittedName>
</protein>
<feature type="domain" description="SUF system FeS cluster assembly SufBD core" evidence="1">
    <location>
        <begin position="147"/>
        <end position="371"/>
    </location>
</feature>
<dbReference type="Pfam" id="PF01458">
    <property type="entry name" value="SUFBD_core"/>
    <property type="match status" value="1"/>
</dbReference>
<name>A0A2M9G7J0_9PROT</name>
<comment type="caution">
    <text evidence="2">The sequence shown here is derived from an EMBL/GenBank/DDBJ whole genome shotgun (WGS) entry which is preliminary data.</text>
</comment>
<organism evidence="2 3">
    <name type="scientific">Minwuia thermotolerans</name>
    <dbReference type="NCBI Taxonomy" id="2056226"/>
    <lineage>
        <taxon>Bacteria</taxon>
        <taxon>Pseudomonadati</taxon>
        <taxon>Pseudomonadota</taxon>
        <taxon>Alphaproteobacteria</taxon>
        <taxon>Minwuiales</taxon>
        <taxon>Minwuiaceae</taxon>
        <taxon>Minwuia</taxon>
    </lineage>
</organism>
<evidence type="ECO:0000259" key="1">
    <source>
        <dbReference type="Pfam" id="PF01458"/>
    </source>
</evidence>
<dbReference type="InterPro" id="IPR055346">
    <property type="entry name" value="Fe-S_cluster_assembly_SufBD"/>
</dbReference>
<dbReference type="SUPFAM" id="SSF101960">
    <property type="entry name" value="Stabilizer of iron transporter SufD"/>
    <property type="match status" value="1"/>
</dbReference>
<evidence type="ECO:0000313" key="3">
    <source>
        <dbReference type="Proteomes" id="UP000229498"/>
    </source>
</evidence>
<keyword evidence="3" id="KW-1185">Reference proteome</keyword>
<proteinExistence type="predicted"/>
<dbReference type="RefSeq" id="WP_109794499.1">
    <property type="nucleotide sequence ID" value="NZ_PHIG01000004.1"/>
</dbReference>
<dbReference type="NCBIfam" id="TIGR01981">
    <property type="entry name" value="sufD"/>
    <property type="match status" value="1"/>
</dbReference>
<dbReference type="OrthoDB" id="9768262at2"/>
<dbReference type="PANTHER" id="PTHR43575">
    <property type="entry name" value="PROTEIN ABCI7, CHLOROPLASTIC"/>
    <property type="match status" value="1"/>
</dbReference>
<dbReference type="AlphaFoldDB" id="A0A2M9G7J0"/>